<name>A0AA45UTM5_ANAPH</name>
<gene>
    <name evidence="1" type="ORF">ANAPC1_01135</name>
</gene>
<comment type="caution">
    <text evidence="1">The sequence shown here is derived from an EMBL/GenBank/DDBJ whole genome shotgun (WGS) entry which is preliminary data.</text>
</comment>
<dbReference type="Proteomes" id="UP000078419">
    <property type="component" value="Unassembled WGS sequence"/>
</dbReference>
<evidence type="ECO:0000313" key="1">
    <source>
        <dbReference type="EMBL" id="SBO14768.1"/>
    </source>
</evidence>
<reference evidence="2" key="1">
    <citation type="submission" date="2016-03" db="EMBL/GenBank/DDBJ databases">
        <authorList>
            <person name="Loux Valentin"/>
        </authorList>
    </citation>
    <scope>NUCLEOTIDE SEQUENCE [LARGE SCALE GENOMIC DNA]</scope>
    <source>
        <strain evidence="2">C1</strain>
    </source>
</reference>
<dbReference type="EMBL" id="FLLR01000069">
    <property type="protein sequence ID" value="SBO14768.1"/>
    <property type="molecule type" value="Genomic_DNA"/>
</dbReference>
<sequence>MILGLYLGNNPDARKSGNSYRNCILCAENLIAITVKVAIHSRRGHNAF</sequence>
<organism evidence="1 2">
    <name type="scientific">Anaplasma phagocytophilum</name>
    <name type="common">Ehrlichia phagocytophila</name>
    <dbReference type="NCBI Taxonomy" id="948"/>
    <lineage>
        <taxon>Bacteria</taxon>
        <taxon>Pseudomonadati</taxon>
        <taxon>Pseudomonadota</taxon>
        <taxon>Alphaproteobacteria</taxon>
        <taxon>Rickettsiales</taxon>
        <taxon>Anaplasmataceae</taxon>
        <taxon>Anaplasma</taxon>
        <taxon>phagocytophilum group</taxon>
    </lineage>
</organism>
<protein>
    <submittedName>
        <fullName evidence="1">Uncharacterized protein</fullName>
    </submittedName>
</protein>
<proteinExistence type="predicted"/>
<evidence type="ECO:0000313" key="2">
    <source>
        <dbReference type="Proteomes" id="UP000078419"/>
    </source>
</evidence>
<accession>A0AA45UTM5</accession>
<dbReference type="AlphaFoldDB" id="A0AA45UTM5"/>